<organism evidence="1">
    <name type="scientific">Anguilla anguilla</name>
    <name type="common">European freshwater eel</name>
    <name type="synonym">Muraena anguilla</name>
    <dbReference type="NCBI Taxonomy" id="7936"/>
    <lineage>
        <taxon>Eukaryota</taxon>
        <taxon>Metazoa</taxon>
        <taxon>Chordata</taxon>
        <taxon>Craniata</taxon>
        <taxon>Vertebrata</taxon>
        <taxon>Euteleostomi</taxon>
        <taxon>Actinopterygii</taxon>
        <taxon>Neopterygii</taxon>
        <taxon>Teleostei</taxon>
        <taxon>Anguilliformes</taxon>
        <taxon>Anguillidae</taxon>
        <taxon>Anguilla</taxon>
    </lineage>
</organism>
<protein>
    <submittedName>
        <fullName evidence="1">Uncharacterized protein</fullName>
    </submittedName>
</protein>
<proteinExistence type="predicted"/>
<reference evidence="1" key="1">
    <citation type="submission" date="2014-11" db="EMBL/GenBank/DDBJ databases">
        <authorList>
            <person name="Amaro Gonzalez C."/>
        </authorList>
    </citation>
    <scope>NUCLEOTIDE SEQUENCE</scope>
</reference>
<dbReference type="EMBL" id="GBXM01093526">
    <property type="protein sequence ID" value="JAH15051.1"/>
    <property type="molecule type" value="Transcribed_RNA"/>
</dbReference>
<dbReference type="AlphaFoldDB" id="A0A0E9QDV2"/>
<sequence>MKCFSSDSASYQMPLNSLKFFNTNCSGSEVFVVMHLDCTCKYLKPLFQEEQN</sequence>
<evidence type="ECO:0000313" key="1">
    <source>
        <dbReference type="EMBL" id="JAH15051.1"/>
    </source>
</evidence>
<accession>A0A0E9QDV2</accession>
<name>A0A0E9QDV2_ANGAN</name>
<reference evidence="1" key="2">
    <citation type="journal article" date="2015" name="Fish Shellfish Immunol.">
        <title>Early steps in the European eel (Anguilla anguilla)-Vibrio vulnificus interaction in the gills: Role of the RtxA13 toxin.</title>
        <authorList>
            <person name="Callol A."/>
            <person name="Pajuelo D."/>
            <person name="Ebbesson L."/>
            <person name="Teles M."/>
            <person name="MacKenzie S."/>
            <person name="Amaro C."/>
        </authorList>
    </citation>
    <scope>NUCLEOTIDE SEQUENCE</scope>
</reference>